<protein>
    <recommendedName>
        <fullName evidence="1">Glutathione S-transferase</fullName>
        <ecNumber evidence="1">2.5.1.18</ecNumber>
    </recommendedName>
</protein>
<proteinExistence type="inferred from homology"/>
<comment type="function">
    <text evidence="1">Is involved in the conjugation of reduced glutathione to a wide number of exogenous and endogenous hydrophobic electrophiles.</text>
</comment>
<dbReference type="InterPro" id="IPR045074">
    <property type="entry name" value="GST_C_Tau"/>
</dbReference>
<organism evidence="3 4">
    <name type="scientific">Escallonia herrerae</name>
    <dbReference type="NCBI Taxonomy" id="1293975"/>
    <lineage>
        <taxon>Eukaryota</taxon>
        <taxon>Viridiplantae</taxon>
        <taxon>Streptophyta</taxon>
        <taxon>Embryophyta</taxon>
        <taxon>Tracheophyta</taxon>
        <taxon>Spermatophyta</taxon>
        <taxon>Magnoliopsida</taxon>
        <taxon>eudicotyledons</taxon>
        <taxon>Gunneridae</taxon>
        <taxon>Pentapetalae</taxon>
        <taxon>asterids</taxon>
        <taxon>campanulids</taxon>
        <taxon>Escalloniales</taxon>
        <taxon>Escalloniaceae</taxon>
        <taxon>Escallonia</taxon>
    </lineage>
</organism>
<reference evidence="3" key="1">
    <citation type="submission" date="2022-12" db="EMBL/GenBank/DDBJ databases">
        <title>Draft genome assemblies for two species of Escallonia (Escalloniales).</title>
        <authorList>
            <person name="Chanderbali A."/>
            <person name="Dervinis C."/>
            <person name="Anghel I."/>
            <person name="Soltis D."/>
            <person name="Soltis P."/>
            <person name="Zapata F."/>
        </authorList>
    </citation>
    <scope>NUCLEOTIDE SEQUENCE</scope>
    <source>
        <strain evidence="3">UCBG64.0493</strain>
        <tissue evidence="3">Leaf</tissue>
    </source>
</reference>
<comment type="catalytic activity">
    <reaction evidence="1">
        <text>RX + glutathione = an S-substituted glutathione + a halide anion + H(+)</text>
        <dbReference type="Rhea" id="RHEA:16437"/>
        <dbReference type="ChEBI" id="CHEBI:15378"/>
        <dbReference type="ChEBI" id="CHEBI:16042"/>
        <dbReference type="ChEBI" id="CHEBI:17792"/>
        <dbReference type="ChEBI" id="CHEBI:57925"/>
        <dbReference type="ChEBI" id="CHEBI:90779"/>
        <dbReference type="EC" id="2.5.1.18"/>
    </reaction>
</comment>
<dbReference type="InterPro" id="IPR045073">
    <property type="entry name" value="Omega/Tau-like"/>
</dbReference>
<evidence type="ECO:0000256" key="1">
    <source>
        <dbReference type="RuleBase" id="RU369102"/>
    </source>
</evidence>
<accession>A0AA88V3G4</accession>
<evidence type="ECO:0000259" key="2">
    <source>
        <dbReference type="PROSITE" id="PS50405"/>
    </source>
</evidence>
<keyword evidence="4" id="KW-1185">Reference proteome</keyword>
<comment type="similarity">
    <text evidence="1">Belongs to the GST superfamily.</text>
</comment>
<keyword evidence="1" id="KW-0808">Transferase</keyword>
<comment type="subcellular location">
    <subcellularLocation>
        <location evidence="1">Cytoplasm</location>
        <location evidence="1">Cytosol</location>
    </subcellularLocation>
</comment>
<dbReference type="PROSITE" id="PS50405">
    <property type="entry name" value="GST_CTER"/>
    <property type="match status" value="1"/>
</dbReference>
<dbReference type="PANTHER" id="PTHR11260">
    <property type="entry name" value="GLUTATHIONE S-TRANSFERASE, GST, SUPERFAMILY, GST DOMAIN CONTAINING"/>
    <property type="match status" value="1"/>
</dbReference>
<dbReference type="GO" id="GO:0006749">
    <property type="term" value="P:glutathione metabolic process"/>
    <property type="evidence" value="ECO:0007669"/>
    <property type="project" value="InterPro"/>
</dbReference>
<dbReference type="InterPro" id="IPR036282">
    <property type="entry name" value="Glutathione-S-Trfase_C_sf"/>
</dbReference>
<dbReference type="Pfam" id="PF13410">
    <property type="entry name" value="GST_C_2"/>
    <property type="match status" value="1"/>
</dbReference>
<feature type="domain" description="GST C-terminal" evidence="2">
    <location>
        <begin position="18"/>
        <end position="140"/>
    </location>
</feature>
<dbReference type="EMBL" id="JAVXUP010003009">
    <property type="protein sequence ID" value="KAK3000428.1"/>
    <property type="molecule type" value="Genomic_DNA"/>
</dbReference>
<dbReference type="Gene3D" id="1.20.1050.10">
    <property type="match status" value="1"/>
</dbReference>
<name>A0AA88V3G4_9ASTE</name>
<dbReference type="GO" id="GO:0005829">
    <property type="term" value="C:cytosol"/>
    <property type="evidence" value="ECO:0007669"/>
    <property type="project" value="UniProtKB-SubCell"/>
</dbReference>
<dbReference type="PANTHER" id="PTHR11260:SF773">
    <property type="entry name" value="GLUTATHIONE S-TRANSFERASE U26"/>
    <property type="match status" value="1"/>
</dbReference>
<dbReference type="Proteomes" id="UP001188597">
    <property type="component" value="Unassembled WGS sequence"/>
</dbReference>
<dbReference type="AlphaFoldDB" id="A0AA88V3G4"/>
<dbReference type="GO" id="GO:0004364">
    <property type="term" value="F:glutathione transferase activity"/>
    <property type="evidence" value="ECO:0007669"/>
    <property type="project" value="UniProtKB-UniRule"/>
</dbReference>
<keyword evidence="1" id="KW-0963">Cytoplasm</keyword>
<dbReference type="SUPFAM" id="SSF47616">
    <property type="entry name" value="GST C-terminal domain-like"/>
    <property type="match status" value="1"/>
</dbReference>
<sequence length="140" mass="16070">EYIDEVWKDDGTPFLPADAFERANARFWADYVDKKVRVLLYSLFLRIELPTIHYDVFKIYSNARLVETTKGEVREAAKKELIETFKVLEGELGDKAYFGGQSFGLVDVALIPFYAFFYTIEMLASQLQYRGRVPCASGMG</sequence>
<comment type="caution">
    <text evidence="3">The sequence shown here is derived from an EMBL/GenBank/DDBJ whole genome shotgun (WGS) entry which is preliminary data.</text>
</comment>
<dbReference type="CDD" id="cd03185">
    <property type="entry name" value="GST_C_Tau"/>
    <property type="match status" value="1"/>
</dbReference>
<evidence type="ECO:0000313" key="3">
    <source>
        <dbReference type="EMBL" id="KAK3000428.1"/>
    </source>
</evidence>
<gene>
    <name evidence="3" type="ORF">RJ639_021332</name>
</gene>
<dbReference type="EC" id="2.5.1.18" evidence="1"/>
<dbReference type="InterPro" id="IPR010987">
    <property type="entry name" value="Glutathione-S-Trfase_C-like"/>
</dbReference>
<evidence type="ECO:0000313" key="4">
    <source>
        <dbReference type="Proteomes" id="UP001188597"/>
    </source>
</evidence>
<feature type="non-terminal residue" evidence="3">
    <location>
        <position position="1"/>
    </location>
</feature>